<sequence>MSCEWQGKARDARGKSTTRGHVLEADSRVNETQRLEFQQFNQGRWTNMKSTLDQIP</sequence>
<keyword evidence="2" id="KW-1185">Reference proteome</keyword>
<dbReference type="Proteomes" id="UP001163321">
    <property type="component" value="Chromosome 13"/>
</dbReference>
<accession>A0ACC0WGL8</accession>
<protein>
    <submittedName>
        <fullName evidence="1">Uncharacterized protein</fullName>
    </submittedName>
</protein>
<evidence type="ECO:0000313" key="1">
    <source>
        <dbReference type="EMBL" id="KAI9917964.1"/>
    </source>
</evidence>
<evidence type="ECO:0000313" key="2">
    <source>
        <dbReference type="Proteomes" id="UP001163321"/>
    </source>
</evidence>
<organism evidence="1 2">
    <name type="scientific">Peronosclerospora sorghi</name>
    <dbReference type="NCBI Taxonomy" id="230839"/>
    <lineage>
        <taxon>Eukaryota</taxon>
        <taxon>Sar</taxon>
        <taxon>Stramenopiles</taxon>
        <taxon>Oomycota</taxon>
        <taxon>Peronosporomycetes</taxon>
        <taxon>Peronosporales</taxon>
        <taxon>Peronosporaceae</taxon>
        <taxon>Peronosclerospora</taxon>
    </lineage>
</organism>
<dbReference type="EMBL" id="CM047592">
    <property type="protein sequence ID" value="KAI9917964.1"/>
    <property type="molecule type" value="Genomic_DNA"/>
</dbReference>
<proteinExistence type="predicted"/>
<comment type="caution">
    <text evidence="1">The sequence shown here is derived from an EMBL/GenBank/DDBJ whole genome shotgun (WGS) entry which is preliminary data.</text>
</comment>
<reference evidence="1 2" key="1">
    <citation type="journal article" date="2022" name="bioRxiv">
        <title>The genome of the oomycete Peronosclerospora sorghi, a cosmopolitan pathogen of maize and sorghum, is inflated with dispersed pseudogenes.</title>
        <authorList>
            <person name="Fletcher K."/>
            <person name="Martin F."/>
            <person name="Isakeit T."/>
            <person name="Cavanaugh K."/>
            <person name="Magill C."/>
            <person name="Michelmore R."/>
        </authorList>
    </citation>
    <scope>NUCLEOTIDE SEQUENCE [LARGE SCALE GENOMIC DNA]</scope>
    <source>
        <strain evidence="1">P6</strain>
    </source>
</reference>
<name>A0ACC0WGL8_9STRA</name>
<gene>
    <name evidence="1" type="ORF">PsorP6_012494</name>
</gene>